<dbReference type="PANTHER" id="PTHR30603:SF60">
    <property type="entry name" value="RNA POLYMERASE SIGMA FACTOR RPOD"/>
    <property type="match status" value="1"/>
</dbReference>
<keyword evidence="2 5" id="KW-0731">Sigma factor</keyword>
<dbReference type="Proteomes" id="UP000050509">
    <property type="component" value="Unassembled WGS sequence"/>
</dbReference>
<dbReference type="Pfam" id="PF04542">
    <property type="entry name" value="Sigma70_r2"/>
    <property type="match status" value="1"/>
</dbReference>
<dbReference type="NCBIfam" id="TIGR02937">
    <property type="entry name" value="sigma70-ECF"/>
    <property type="match status" value="2"/>
</dbReference>
<organism evidence="8 9">
    <name type="scientific">Kouleothrix aurantiaca</name>
    <dbReference type="NCBI Taxonomy" id="186479"/>
    <lineage>
        <taxon>Bacteria</taxon>
        <taxon>Bacillati</taxon>
        <taxon>Chloroflexota</taxon>
        <taxon>Chloroflexia</taxon>
        <taxon>Chloroflexales</taxon>
        <taxon>Roseiflexineae</taxon>
        <taxon>Roseiflexaceae</taxon>
        <taxon>Kouleothrix</taxon>
    </lineage>
</organism>
<dbReference type="PIRSF" id="PIRSF000770">
    <property type="entry name" value="RNA_pol_sigma-SigE/K"/>
    <property type="match status" value="1"/>
</dbReference>
<dbReference type="CDD" id="cd06171">
    <property type="entry name" value="Sigma70_r4"/>
    <property type="match status" value="1"/>
</dbReference>
<feature type="domain" description="RNA polymerase sigma-70" evidence="6">
    <location>
        <begin position="69"/>
        <end position="82"/>
    </location>
</feature>
<keyword evidence="1 5" id="KW-0805">Transcription regulation</keyword>
<dbReference type="InterPro" id="IPR013325">
    <property type="entry name" value="RNA_pol_sigma_r2"/>
</dbReference>
<name>A0A0P9HA52_9CHLR</name>
<dbReference type="Gene3D" id="1.10.10.10">
    <property type="entry name" value="Winged helix-like DNA-binding domain superfamily/Winged helix DNA-binding domain"/>
    <property type="match status" value="2"/>
</dbReference>
<evidence type="ECO:0000313" key="8">
    <source>
        <dbReference type="EMBL" id="KPV51176.1"/>
    </source>
</evidence>
<dbReference type="InterPro" id="IPR036388">
    <property type="entry name" value="WH-like_DNA-bd_sf"/>
</dbReference>
<dbReference type="PROSITE" id="PS00716">
    <property type="entry name" value="SIGMA70_2"/>
    <property type="match status" value="1"/>
</dbReference>
<dbReference type="AlphaFoldDB" id="A0A0P9HA52"/>
<evidence type="ECO:0000256" key="1">
    <source>
        <dbReference type="ARBA" id="ARBA00023015"/>
    </source>
</evidence>
<evidence type="ECO:0000313" key="9">
    <source>
        <dbReference type="Proteomes" id="UP000050509"/>
    </source>
</evidence>
<dbReference type="GO" id="GO:0016987">
    <property type="term" value="F:sigma factor activity"/>
    <property type="evidence" value="ECO:0007669"/>
    <property type="project" value="UniProtKB-KW"/>
</dbReference>
<dbReference type="InterPro" id="IPR000943">
    <property type="entry name" value="RNA_pol_sigma70"/>
</dbReference>
<comment type="function">
    <text evidence="5">Sigma factors are initiation factors that promote the attachment of RNA polymerase to specific initiation sites and are then released.</text>
</comment>
<evidence type="ECO:0000256" key="2">
    <source>
        <dbReference type="ARBA" id="ARBA00023082"/>
    </source>
</evidence>
<evidence type="ECO:0000256" key="4">
    <source>
        <dbReference type="ARBA" id="ARBA00023163"/>
    </source>
</evidence>
<evidence type="ECO:0000256" key="3">
    <source>
        <dbReference type="ARBA" id="ARBA00023125"/>
    </source>
</evidence>
<sequence length="278" mass="31610">LAERIERGLAAAARLERETPAPLERIELQRAIDDGEAAREHPIRANLRLVVSIARKYQGYTTTALTLLDLIQEGNVGLMRAVAKYDFRRGNKFSTYATWWIRQAVTRAVADQQRVIRLPVHVSEAISKLRRVSAQLERALEREPTTGEIAEALGVTPEKVRRTLEAAQRTISLETPVGEDGENVLGDLIADDRLVAPHDAAGASLLREQIEDVLQKLPWREREIIRLRYGLKDGRYRTLEEVGVEFGITRERIRQIEAIALRKLRHPHLGRKLRGYLD</sequence>
<dbReference type="InterPro" id="IPR014284">
    <property type="entry name" value="RNA_pol_sigma-70_dom"/>
</dbReference>
<comment type="caution">
    <text evidence="8">The sequence shown here is derived from an EMBL/GenBank/DDBJ whole genome shotgun (WGS) entry which is preliminary data.</text>
</comment>
<keyword evidence="9" id="KW-1185">Reference proteome</keyword>
<dbReference type="SUPFAM" id="SSF88659">
    <property type="entry name" value="Sigma3 and sigma4 domains of RNA polymerase sigma factors"/>
    <property type="match status" value="2"/>
</dbReference>
<dbReference type="InterPro" id="IPR007624">
    <property type="entry name" value="RNA_pol_sigma70_r3"/>
</dbReference>
<dbReference type="EMBL" id="LJCR01001032">
    <property type="protein sequence ID" value="KPV51176.1"/>
    <property type="molecule type" value="Genomic_DNA"/>
</dbReference>
<dbReference type="InterPro" id="IPR007627">
    <property type="entry name" value="RNA_pol_sigma70_r2"/>
</dbReference>
<dbReference type="PROSITE" id="PS00715">
    <property type="entry name" value="SIGMA70_1"/>
    <property type="match status" value="1"/>
</dbReference>
<dbReference type="Pfam" id="PF04545">
    <property type="entry name" value="Sigma70_r4"/>
    <property type="match status" value="1"/>
</dbReference>
<dbReference type="Pfam" id="PF04539">
    <property type="entry name" value="Sigma70_r3"/>
    <property type="match status" value="1"/>
</dbReference>
<feature type="non-terminal residue" evidence="8">
    <location>
        <position position="1"/>
    </location>
</feature>
<reference evidence="8 9" key="1">
    <citation type="submission" date="2015-09" db="EMBL/GenBank/DDBJ databases">
        <title>Draft genome sequence of Kouleothrix aurantiaca JCM 19913.</title>
        <authorList>
            <person name="Hemp J."/>
        </authorList>
    </citation>
    <scope>NUCLEOTIDE SEQUENCE [LARGE SCALE GENOMIC DNA]</scope>
    <source>
        <strain evidence="8 9">COM-B</strain>
    </source>
</reference>
<comment type="similarity">
    <text evidence="5">Belongs to the sigma-70 factor family.</text>
</comment>
<dbReference type="PATRIC" id="fig|186479.3.peg.193"/>
<accession>A0A0P9HA52</accession>
<evidence type="ECO:0000259" key="6">
    <source>
        <dbReference type="PROSITE" id="PS00715"/>
    </source>
</evidence>
<dbReference type="SUPFAM" id="SSF88946">
    <property type="entry name" value="Sigma2 domain of RNA polymerase sigma factors"/>
    <property type="match status" value="1"/>
</dbReference>
<protein>
    <recommendedName>
        <fullName evidence="5">RNA polymerase sigma factor</fullName>
    </recommendedName>
</protein>
<dbReference type="PRINTS" id="PR00046">
    <property type="entry name" value="SIGMA70FCT"/>
</dbReference>
<gene>
    <name evidence="8" type="ORF">SE17_22710</name>
</gene>
<dbReference type="InterPro" id="IPR013324">
    <property type="entry name" value="RNA_pol_sigma_r3/r4-like"/>
</dbReference>
<dbReference type="InterPro" id="IPR050239">
    <property type="entry name" value="Sigma-70_RNA_pol_init_factors"/>
</dbReference>
<keyword evidence="4 5" id="KW-0804">Transcription</keyword>
<feature type="domain" description="RNA polymerase sigma-70" evidence="7">
    <location>
        <begin position="238"/>
        <end position="264"/>
    </location>
</feature>
<dbReference type="GO" id="GO:0006352">
    <property type="term" value="P:DNA-templated transcription initiation"/>
    <property type="evidence" value="ECO:0007669"/>
    <property type="project" value="InterPro"/>
</dbReference>
<evidence type="ECO:0000259" key="7">
    <source>
        <dbReference type="PROSITE" id="PS00716"/>
    </source>
</evidence>
<dbReference type="Gene3D" id="1.10.601.10">
    <property type="entry name" value="RNA Polymerase Primary Sigma Factor"/>
    <property type="match status" value="1"/>
</dbReference>
<dbReference type="InterPro" id="IPR007630">
    <property type="entry name" value="RNA_pol_sigma70_r4"/>
</dbReference>
<keyword evidence="3 5" id="KW-0238">DNA-binding</keyword>
<dbReference type="PANTHER" id="PTHR30603">
    <property type="entry name" value="RNA POLYMERASE SIGMA FACTOR RPO"/>
    <property type="match status" value="1"/>
</dbReference>
<dbReference type="GO" id="GO:0003677">
    <property type="term" value="F:DNA binding"/>
    <property type="evidence" value="ECO:0007669"/>
    <property type="project" value="UniProtKB-KW"/>
</dbReference>
<proteinExistence type="inferred from homology"/>
<evidence type="ECO:0000256" key="5">
    <source>
        <dbReference type="RuleBase" id="RU362124"/>
    </source>
</evidence>